<evidence type="ECO:0000313" key="7">
    <source>
        <dbReference type="EMBL" id="KZN62234.1"/>
    </source>
</evidence>
<dbReference type="InterPro" id="IPR011990">
    <property type="entry name" value="TPR-like_helical_dom_sf"/>
</dbReference>
<dbReference type="Gene3D" id="3.30.2420.10">
    <property type="entry name" value="TonB"/>
    <property type="match status" value="1"/>
</dbReference>
<keyword evidence="3" id="KW-1133">Transmembrane helix</keyword>
<dbReference type="AlphaFoldDB" id="A0A161YLB1"/>
<keyword evidence="2" id="KW-0812">Transmembrane</keyword>
<evidence type="ECO:0000256" key="5">
    <source>
        <dbReference type="RuleBase" id="RU362123"/>
    </source>
</evidence>
<dbReference type="GO" id="GO:0030288">
    <property type="term" value="C:outer membrane-bounded periplasmic space"/>
    <property type="evidence" value="ECO:0007669"/>
    <property type="project" value="InterPro"/>
</dbReference>
<accession>A0A161YLB1</accession>
<organism evidence="7 8">
    <name type="scientific">Pseudoalteromonas luteoviolacea CPMOR-1</name>
    <dbReference type="NCBI Taxonomy" id="1365248"/>
    <lineage>
        <taxon>Bacteria</taxon>
        <taxon>Pseudomonadati</taxon>
        <taxon>Pseudomonadota</taxon>
        <taxon>Gammaproteobacteria</taxon>
        <taxon>Alteromonadales</taxon>
        <taxon>Pseudoalteromonadaceae</taxon>
        <taxon>Pseudoalteromonas</taxon>
    </lineage>
</organism>
<dbReference type="PROSITE" id="PS51257">
    <property type="entry name" value="PROKAR_LIPOPROTEIN"/>
    <property type="match status" value="1"/>
</dbReference>
<dbReference type="PATRIC" id="fig|1365248.3.peg.3033"/>
<proteinExistence type="inferred from homology"/>
<dbReference type="GO" id="GO:0055085">
    <property type="term" value="P:transmembrane transport"/>
    <property type="evidence" value="ECO:0007669"/>
    <property type="project" value="InterPro"/>
</dbReference>
<sequence length="269" mass="30598">MKKTIYPIALLSALFGCVTSTPIVEKNIEFKECSKIKLNVSCHNKRLISTLGLDNGSQVIEALGIDSNLDAVNALKKIETQHAYDKALINYYIGSLYLKSDMKKEALIYFEHAAKNADLNPNEYKTTLRNLAELSFSLGYYDTAKSHILKYYDYMEITQQHHFDQYLSKINNEKQNEANSPTLTHRVAPKHPEKAVELGINGYVQLTFDLNRQGEPTNITVLKSQPQGVFEKEATLALEKWRYRVNLTDTGNVIGGKQLFLQLNFQTQQ</sequence>
<dbReference type="GO" id="GO:0015891">
    <property type="term" value="P:siderophore transport"/>
    <property type="evidence" value="ECO:0007669"/>
    <property type="project" value="InterPro"/>
</dbReference>
<evidence type="ECO:0000259" key="6">
    <source>
        <dbReference type="PROSITE" id="PS52015"/>
    </source>
</evidence>
<feature type="domain" description="TonB C-terminal" evidence="6">
    <location>
        <begin position="176"/>
        <end position="269"/>
    </location>
</feature>
<dbReference type="NCBIfam" id="TIGR01352">
    <property type="entry name" value="tonB_Cterm"/>
    <property type="match status" value="1"/>
</dbReference>
<keyword evidence="4" id="KW-0472">Membrane</keyword>
<comment type="caution">
    <text evidence="7">The sequence shown here is derived from an EMBL/GenBank/DDBJ whole genome shotgun (WGS) entry which is preliminary data.</text>
</comment>
<dbReference type="Proteomes" id="UP000076486">
    <property type="component" value="Unassembled WGS sequence"/>
</dbReference>
<dbReference type="InterPro" id="IPR037682">
    <property type="entry name" value="TonB_C"/>
</dbReference>
<keyword evidence="5" id="KW-0735">Signal-anchor</keyword>
<comment type="similarity">
    <text evidence="5">Belongs to the TonB family.</text>
</comment>
<comment type="function">
    <text evidence="5">Interacts with outer membrane receptor proteins that carry out high-affinity binding and energy dependent uptake into the periplasmic space of specific substrates. It could act to transduce energy from the cytoplasmic membrane to specific energy-requiring processes in the outer membrane, resulting in the release into the periplasm of ligands bound by these outer membrane proteins.</text>
</comment>
<dbReference type="Gene3D" id="1.25.40.10">
    <property type="entry name" value="Tetratricopeptide repeat domain"/>
    <property type="match status" value="1"/>
</dbReference>
<evidence type="ECO:0000313" key="8">
    <source>
        <dbReference type="Proteomes" id="UP000076486"/>
    </source>
</evidence>
<keyword evidence="5" id="KW-0813">Transport</keyword>
<keyword evidence="5" id="KW-1003">Cell membrane</keyword>
<dbReference type="GO" id="GO:0015031">
    <property type="term" value="P:protein transport"/>
    <property type="evidence" value="ECO:0007669"/>
    <property type="project" value="UniProtKB-UniRule"/>
</dbReference>
<evidence type="ECO:0000256" key="4">
    <source>
        <dbReference type="ARBA" id="ARBA00023136"/>
    </source>
</evidence>
<keyword evidence="5" id="KW-0997">Cell inner membrane</keyword>
<comment type="subcellular location">
    <subcellularLocation>
        <location evidence="5">Cell inner membrane</location>
        <topology evidence="5">Single-pass membrane protein</topology>
        <orientation evidence="5">Periplasmic side</orientation>
    </subcellularLocation>
    <subcellularLocation>
        <location evidence="1">Membrane</location>
        <topology evidence="1">Single-pass membrane protein</topology>
    </subcellularLocation>
</comment>
<dbReference type="RefSeq" id="WP_063368507.1">
    <property type="nucleotide sequence ID" value="NZ_AUYC01000034.1"/>
</dbReference>
<reference evidence="7 8" key="1">
    <citation type="submission" date="2013-07" db="EMBL/GenBank/DDBJ databases">
        <title>Comparative Genomic and Metabolomic Analysis of Twelve Strains of Pseudoalteromonas luteoviolacea.</title>
        <authorList>
            <person name="Vynne N.G."/>
            <person name="Mansson M."/>
            <person name="Gram L."/>
        </authorList>
    </citation>
    <scope>NUCLEOTIDE SEQUENCE [LARGE SCALE GENOMIC DNA]</scope>
    <source>
        <strain evidence="7 8">CPMOR-1</strain>
    </source>
</reference>
<dbReference type="PRINTS" id="PR01374">
    <property type="entry name" value="TONBPROTEIN"/>
</dbReference>
<dbReference type="SUPFAM" id="SSF74653">
    <property type="entry name" value="TolA/TonB C-terminal domain"/>
    <property type="match status" value="1"/>
</dbReference>
<gene>
    <name evidence="7" type="ORF">N473_19850</name>
</gene>
<dbReference type="Pfam" id="PF03544">
    <property type="entry name" value="TonB_C"/>
    <property type="match status" value="1"/>
</dbReference>
<dbReference type="GO" id="GO:0031992">
    <property type="term" value="F:energy transducer activity"/>
    <property type="evidence" value="ECO:0007669"/>
    <property type="project" value="InterPro"/>
</dbReference>
<keyword evidence="5" id="KW-0653">Protein transport</keyword>
<dbReference type="InterPro" id="IPR006260">
    <property type="entry name" value="TonB/TolA_C"/>
</dbReference>
<dbReference type="EMBL" id="AUYC01000034">
    <property type="protein sequence ID" value="KZN62234.1"/>
    <property type="molecule type" value="Genomic_DNA"/>
</dbReference>
<evidence type="ECO:0000256" key="1">
    <source>
        <dbReference type="ARBA" id="ARBA00004167"/>
    </source>
</evidence>
<dbReference type="PROSITE" id="PS52015">
    <property type="entry name" value="TONB_CTD"/>
    <property type="match status" value="1"/>
</dbReference>
<evidence type="ECO:0000256" key="2">
    <source>
        <dbReference type="ARBA" id="ARBA00022692"/>
    </source>
</evidence>
<protein>
    <recommendedName>
        <fullName evidence="5">Protein TonB</fullName>
    </recommendedName>
</protein>
<name>A0A161YLB1_9GAMM</name>
<evidence type="ECO:0000256" key="3">
    <source>
        <dbReference type="ARBA" id="ARBA00022989"/>
    </source>
</evidence>
<dbReference type="InterPro" id="IPR003538">
    <property type="entry name" value="TonB"/>
</dbReference>
<dbReference type="GO" id="GO:0005886">
    <property type="term" value="C:plasma membrane"/>
    <property type="evidence" value="ECO:0007669"/>
    <property type="project" value="UniProtKB-SubCell"/>
</dbReference>